<comment type="subunit">
    <text evidence="7">The glycine cleavage system is composed of four proteins: P, T, L and H.</text>
</comment>
<gene>
    <name evidence="7 11" type="primary">gcvT</name>
    <name evidence="11" type="ORF">EUAN_20890</name>
</gene>
<dbReference type="InterPro" id="IPR028896">
    <property type="entry name" value="GcvT/YgfZ/DmdA"/>
</dbReference>
<evidence type="ECO:0000256" key="5">
    <source>
        <dbReference type="ARBA" id="ARBA00031395"/>
    </source>
</evidence>
<evidence type="ECO:0000259" key="10">
    <source>
        <dbReference type="Pfam" id="PF08669"/>
    </source>
</evidence>
<feature type="binding site" evidence="8">
    <location>
        <position position="199"/>
    </location>
    <ligand>
        <name>substrate</name>
    </ligand>
</feature>
<evidence type="ECO:0000259" key="9">
    <source>
        <dbReference type="Pfam" id="PF01571"/>
    </source>
</evidence>
<sequence>MGKKTALYDMHVKHGGKIVEYAGWELSSDFAGLGLVAEHEAVRNAVGVFDVSHMGEIEIQGPEAAKFIQYLMTNDLDSIGAGQVIYTYFCYENGGVVDDLLVYKRSEEDLLLVVNAANIDKDVEWINSHASKFDVTVTDNSPNVSEIAVQGPKAQETLQKLVDFDLDEIKFFHFKENVKLAGANVLISRTGYTGEDGFEVYFGHDDAIKVWEAVFEAGEEFGIQPVGLGCRDTLRFEANLPLYGNELTADNTPIEAGFGFFCNTAIEADFIGKDVLAKQKEENKNKTLARKVVGFEMIDKGIPRHEYRVEVDGKDIGYVTTGYAAPSVGKTIGLAMLDKDYTAIGTEIEIVIRKKKAKAVVRDRKFLERHNKSK</sequence>
<dbReference type="GO" id="GO:0004047">
    <property type="term" value="F:aminomethyltransferase activity"/>
    <property type="evidence" value="ECO:0007669"/>
    <property type="project" value="UniProtKB-UniRule"/>
</dbReference>
<dbReference type="Gene3D" id="3.30.1360.120">
    <property type="entry name" value="Probable tRNA modification gtpase trme, domain 1"/>
    <property type="match status" value="1"/>
</dbReference>
<evidence type="ECO:0000313" key="12">
    <source>
        <dbReference type="Proteomes" id="UP000180254"/>
    </source>
</evidence>
<dbReference type="Gene3D" id="2.40.30.110">
    <property type="entry name" value="Aminomethyltransferase beta-barrel domains"/>
    <property type="match status" value="1"/>
</dbReference>
<keyword evidence="3 7" id="KW-0032">Aminotransferase</keyword>
<evidence type="ECO:0000256" key="1">
    <source>
        <dbReference type="ARBA" id="ARBA00008609"/>
    </source>
</evidence>
<dbReference type="GO" id="GO:0032259">
    <property type="term" value="P:methylation"/>
    <property type="evidence" value="ECO:0007669"/>
    <property type="project" value="UniProtKB-KW"/>
</dbReference>
<evidence type="ECO:0000313" key="11">
    <source>
        <dbReference type="EMBL" id="OHW61548.1"/>
    </source>
</evidence>
<keyword evidence="12" id="KW-1185">Reference proteome</keyword>
<dbReference type="PANTHER" id="PTHR43757:SF2">
    <property type="entry name" value="AMINOMETHYLTRANSFERASE, MITOCHONDRIAL"/>
    <property type="match status" value="1"/>
</dbReference>
<protein>
    <recommendedName>
        <fullName evidence="2 7">Aminomethyltransferase</fullName>
        <ecNumber evidence="2 7">2.1.2.10</ecNumber>
    </recommendedName>
    <alternativeName>
        <fullName evidence="5 7">Glycine cleavage system T protein</fullName>
    </alternativeName>
</protein>
<evidence type="ECO:0000256" key="2">
    <source>
        <dbReference type="ARBA" id="ARBA00012616"/>
    </source>
</evidence>
<dbReference type="NCBIfam" id="NF001567">
    <property type="entry name" value="PRK00389.1"/>
    <property type="match status" value="1"/>
</dbReference>
<dbReference type="InterPro" id="IPR013977">
    <property type="entry name" value="GcvT_C"/>
</dbReference>
<dbReference type="PIRSF" id="PIRSF006487">
    <property type="entry name" value="GcvT"/>
    <property type="match status" value="1"/>
</dbReference>
<dbReference type="Pfam" id="PF01571">
    <property type="entry name" value="GCV_T"/>
    <property type="match status" value="1"/>
</dbReference>
<dbReference type="InterPro" id="IPR006223">
    <property type="entry name" value="GcvT"/>
</dbReference>
<dbReference type="GO" id="GO:0019464">
    <property type="term" value="P:glycine decarboxylation via glycine cleavage system"/>
    <property type="evidence" value="ECO:0007669"/>
    <property type="project" value="UniProtKB-UniRule"/>
</dbReference>
<dbReference type="GO" id="GO:0005960">
    <property type="term" value="C:glycine cleavage complex"/>
    <property type="evidence" value="ECO:0007669"/>
    <property type="project" value="InterPro"/>
</dbReference>
<keyword evidence="4 7" id="KW-0808">Transferase</keyword>
<dbReference type="NCBIfam" id="TIGR00528">
    <property type="entry name" value="gcvT"/>
    <property type="match status" value="1"/>
</dbReference>
<dbReference type="FunFam" id="3.30.70.1400:FF:000001">
    <property type="entry name" value="Aminomethyltransferase"/>
    <property type="match status" value="1"/>
</dbReference>
<dbReference type="OrthoDB" id="9774591at2"/>
<feature type="domain" description="GCVT N-terminal" evidence="9">
    <location>
        <begin position="7"/>
        <end position="264"/>
    </location>
</feature>
<organism evidence="11 12">
    <name type="scientific">Andreesenia angusta</name>
    <dbReference type="NCBI Taxonomy" id="39480"/>
    <lineage>
        <taxon>Bacteria</taxon>
        <taxon>Bacillati</taxon>
        <taxon>Bacillota</taxon>
        <taxon>Tissierellia</taxon>
        <taxon>Tissierellales</taxon>
        <taxon>Gottschalkiaceae</taxon>
        <taxon>Andreesenia</taxon>
    </lineage>
</organism>
<dbReference type="SUPFAM" id="SSF101790">
    <property type="entry name" value="Aminomethyltransferase beta-barrel domain"/>
    <property type="match status" value="1"/>
</dbReference>
<dbReference type="EMBL" id="MKIE01000011">
    <property type="protein sequence ID" value="OHW61548.1"/>
    <property type="molecule type" value="Genomic_DNA"/>
</dbReference>
<dbReference type="GO" id="GO:0005829">
    <property type="term" value="C:cytosol"/>
    <property type="evidence" value="ECO:0007669"/>
    <property type="project" value="TreeGrafter"/>
</dbReference>
<proteinExistence type="inferred from homology"/>
<evidence type="ECO:0000256" key="4">
    <source>
        <dbReference type="ARBA" id="ARBA00022679"/>
    </source>
</evidence>
<keyword evidence="11" id="KW-0489">Methyltransferase</keyword>
<dbReference type="Gene3D" id="4.10.1250.10">
    <property type="entry name" value="Aminomethyltransferase fragment"/>
    <property type="match status" value="1"/>
</dbReference>
<comment type="similarity">
    <text evidence="1 7">Belongs to the GcvT family.</text>
</comment>
<dbReference type="STRING" id="39480.EUAN_20890"/>
<comment type="function">
    <text evidence="7">The glycine cleavage system catalyzes the degradation of glycine.</text>
</comment>
<dbReference type="Pfam" id="PF08669">
    <property type="entry name" value="GCV_T_C"/>
    <property type="match status" value="1"/>
</dbReference>
<dbReference type="GO" id="GO:0008168">
    <property type="term" value="F:methyltransferase activity"/>
    <property type="evidence" value="ECO:0007669"/>
    <property type="project" value="UniProtKB-KW"/>
</dbReference>
<dbReference type="Proteomes" id="UP000180254">
    <property type="component" value="Unassembled WGS sequence"/>
</dbReference>
<dbReference type="SUPFAM" id="SSF103025">
    <property type="entry name" value="Folate-binding domain"/>
    <property type="match status" value="1"/>
</dbReference>
<evidence type="ECO:0000256" key="6">
    <source>
        <dbReference type="ARBA" id="ARBA00047665"/>
    </source>
</evidence>
<dbReference type="InterPro" id="IPR029043">
    <property type="entry name" value="GcvT/YgfZ_C"/>
</dbReference>
<dbReference type="GO" id="GO:0008483">
    <property type="term" value="F:transaminase activity"/>
    <property type="evidence" value="ECO:0007669"/>
    <property type="project" value="UniProtKB-KW"/>
</dbReference>
<accession>A0A1S1V4T0</accession>
<name>A0A1S1V4T0_9FIRM</name>
<evidence type="ECO:0000256" key="7">
    <source>
        <dbReference type="HAMAP-Rule" id="MF_00259"/>
    </source>
</evidence>
<dbReference type="InterPro" id="IPR006222">
    <property type="entry name" value="GCVT_N"/>
</dbReference>
<evidence type="ECO:0000256" key="3">
    <source>
        <dbReference type="ARBA" id="ARBA00022576"/>
    </source>
</evidence>
<comment type="catalytic activity">
    <reaction evidence="6 7">
        <text>N(6)-[(R)-S(8)-aminomethyldihydrolipoyl]-L-lysyl-[protein] + (6S)-5,6,7,8-tetrahydrofolate = N(6)-[(R)-dihydrolipoyl]-L-lysyl-[protein] + (6R)-5,10-methylene-5,6,7,8-tetrahydrofolate + NH4(+)</text>
        <dbReference type="Rhea" id="RHEA:16945"/>
        <dbReference type="Rhea" id="RHEA-COMP:10475"/>
        <dbReference type="Rhea" id="RHEA-COMP:10492"/>
        <dbReference type="ChEBI" id="CHEBI:15636"/>
        <dbReference type="ChEBI" id="CHEBI:28938"/>
        <dbReference type="ChEBI" id="CHEBI:57453"/>
        <dbReference type="ChEBI" id="CHEBI:83100"/>
        <dbReference type="ChEBI" id="CHEBI:83143"/>
        <dbReference type="EC" id="2.1.2.10"/>
    </reaction>
</comment>
<dbReference type="EC" id="2.1.2.10" evidence="2 7"/>
<dbReference type="InterPro" id="IPR027266">
    <property type="entry name" value="TrmE/GcvT-like"/>
</dbReference>
<dbReference type="FunFam" id="2.40.30.110:FF:000003">
    <property type="entry name" value="Aminomethyltransferase"/>
    <property type="match status" value="1"/>
</dbReference>
<evidence type="ECO:0000256" key="8">
    <source>
        <dbReference type="PIRSR" id="PIRSR006487-1"/>
    </source>
</evidence>
<dbReference type="Gene3D" id="3.30.70.1400">
    <property type="entry name" value="Aminomethyltransferase beta-barrel domains"/>
    <property type="match status" value="1"/>
</dbReference>
<dbReference type="RefSeq" id="WP_071064307.1">
    <property type="nucleotide sequence ID" value="NZ_MKIE01000011.1"/>
</dbReference>
<dbReference type="PANTHER" id="PTHR43757">
    <property type="entry name" value="AMINOMETHYLTRANSFERASE"/>
    <property type="match status" value="1"/>
</dbReference>
<dbReference type="AlphaFoldDB" id="A0A1S1V4T0"/>
<feature type="domain" description="Aminomethyltransferase C-terminal" evidence="10">
    <location>
        <begin position="290"/>
        <end position="366"/>
    </location>
</feature>
<dbReference type="InterPro" id="IPR022903">
    <property type="entry name" value="GcvT_bac"/>
</dbReference>
<comment type="caution">
    <text evidence="11">The sequence shown here is derived from an EMBL/GenBank/DDBJ whole genome shotgun (WGS) entry which is preliminary data.</text>
</comment>
<reference evidence="11 12" key="1">
    <citation type="submission" date="2016-09" db="EMBL/GenBank/DDBJ databases">
        <title>Genome sequence of Eubacterium angustum.</title>
        <authorList>
            <person name="Poehlein A."/>
            <person name="Daniel R."/>
        </authorList>
    </citation>
    <scope>NUCLEOTIDE SEQUENCE [LARGE SCALE GENOMIC DNA]</scope>
    <source>
        <strain evidence="11 12">DSM 1989</strain>
    </source>
</reference>
<dbReference type="HAMAP" id="MF_00259">
    <property type="entry name" value="GcvT"/>
    <property type="match status" value="1"/>
</dbReference>